<keyword evidence="1 3" id="KW-0853">WD repeat</keyword>
<dbReference type="InterPro" id="IPR015943">
    <property type="entry name" value="WD40/YVTN_repeat-like_dom_sf"/>
</dbReference>
<evidence type="ECO:0000313" key="6">
    <source>
        <dbReference type="Proteomes" id="UP001447188"/>
    </source>
</evidence>
<dbReference type="PROSITE" id="PS50294">
    <property type="entry name" value="WD_REPEATS_REGION"/>
    <property type="match status" value="1"/>
</dbReference>
<dbReference type="CDD" id="cd00200">
    <property type="entry name" value="WD40"/>
    <property type="match status" value="1"/>
</dbReference>
<evidence type="ECO:0000313" key="5">
    <source>
        <dbReference type="EMBL" id="KAL0635766.1"/>
    </source>
</evidence>
<comment type="caution">
    <text evidence="5">The sequence shown here is derived from an EMBL/GenBank/DDBJ whole genome shotgun (WGS) entry which is preliminary data.</text>
</comment>
<feature type="repeat" description="WD" evidence="3">
    <location>
        <begin position="63"/>
        <end position="95"/>
    </location>
</feature>
<evidence type="ECO:0000256" key="1">
    <source>
        <dbReference type="ARBA" id="ARBA00022574"/>
    </source>
</evidence>
<dbReference type="Pfam" id="PF00400">
    <property type="entry name" value="WD40"/>
    <property type="match status" value="5"/>
</dbReference>
<dbReference type="InterPro" id="IPR001680">
    <property type="entry name" value="WD40_rpt"/>
</dbReference>
<evidence type="ECO:0000256" key="3">
    <source>
        <dbReference type="PROSITE-ProRule" id="PRU00221"/>
    </source>
</evidence>
<feature type="repeat" description="WD" evidence="3">
    <location>
        <begin position="206"/>
        <end position="247"/>
    </location>
</feature>
<organism evidence="5 6">
    <name type="scientific">Discina gigas</name>
    <dbReference type="NCBI Taxonomy" id="1032678"/>
    <lineage>
        <taxon>Eukaryota</taxon>
        <taxon>Fungi</taxon>
        <taxon>Dikarya</taxon>
        <taxon>Ascomycota</taxon>
        <taxon>Pezizomycotina</taxon>
        <taxon>Pezizomycetes</taxon>
        <taxon>Pezizales</taxon>
        <taxon>Discinaceae</taxon>
        <taxon>Discina</taxon>
    </lineage>
</organism>
<dbReference type="InterPro" id="IPR036322">
    <property type="entry name" value="WD40_repeat_dom_sf"/>
</dbReference>
<accession>A0ABR3GIK7</accession>
<reference evidence="5 6" key="1">
    <citation type="submission" date="2024-02" db="EMBL/GenBank/DDBJ databases">
        <title>Discinaceae phylogenomics.</title>
        <authorList>
            <person name="Dirks A.C."/>
            <person name="James T.Y."/>
        </authorList>
    </citation>
    <scope>NUCLEOTIDE SEQUENCE [LARGE SCALE GENOMIC DNA]</scope>
    <source>
        <strain evidence="5 6">ACD0624</strain>
    </source>
</reference>
<feature type="repeat" description="WD" evidence="3">
    <location>
        <begin position="119"/>
        <end position="152"/>
    </location>
</feature>
<dbReference type="Gene3D" id="2.130.10.10">
    <property type="entry name" value="YVTN repeat-like/Quinoprotein amine dehydrogenase"/>
    <property type="match status" value="1"/>
</dbReference>
<feature type="repeat" description="WD" evidence="3">
    <location>
        <begin position="369"/>
        <end position="411"/>
    </location>
</feature>
<feature type="region of interest" description="Disordered" evidence="4">
    <location>
        <begin position="289"/>
        <end position="314"/>
    </location>
</feature>
<protein>
    <submittedName>
        <fullName evidence="5">60S ribosomal subunit assembly or modification protein</fullName>
    </submittedName>
</protein>
<feature type="compositionally biased region" description="Acidic residues" evidence="4">
    <location>
        <begin position="22"/>
        <end position="41"/>
    </location>
</feature>
<dbReference type="PANTHER" id="PTHR19857">
    <property type="entry name" value="MITOCHONDRIAL DIVISION PROTEIN 1-RELATED"/>
    <property type="match status" value="1"/>
</dbReference>
<dbReference type="Proteomes" id="UP001447188">
    <property type="component" value="Unassembled WGS sequence"/>
</dbReference>
<sequence length="471" mass="49015">MAVPNTPDEIQNEEPAMLAPDEAAEEIADDGDVPMDSDDEGEGTHYDAEAEEVELVNDSQAYFDKHSDSIFSIAAHPTNPTLFLTGGGDDIAYIWTPDIPASLDDANITPRESKTVARLAGHKDSVTAASFTNPDGRYAITGGLDGKLQLFDQELDWKKIAEAQEVEEINWIQPHPTAPIVALGASDGSVWIYTLENGTLEIKQALYSHTSSCSAGVWTSDGTILCTVSEDGSFYAWNAESGSSVVALTSADQRFAIEGGLYSVTVSPSGAVAVVGGATGEMRVVGLPSSSQATAGTQRRGAGRPMASGGGSSGGGQVGQIIASLHTHSESVESLAFHPTQPLLASAGVDGKIVIYDAARGFPVRRTLEGGHAEAVVKIEFVNTEGWILTSCGVDGTVRRWDARAGTEIGCWKGHLGGNQSEGEGGVLGFVQTKDRVVTAGDDHIALVFEITGLATGGAVMAPAVGGAALR</sequence>
<dbReference type="SMART" id="SM00320">
    <property type="entry name" value="WD40"/>
    <property type="match status" value="8"/>
</dbReference>
<feature type="region of interest" description="Disordered" evidence="4">
    <location>
        <begin position="1"/>
        <end position="44"/>
    </location>
</feature>
<dbReference type="PROSITE" id="PS50082">
    <property type="entry name" value="WD_REPEATS_2"/>
    <property type="match status" value="5"/>
</dbReference>
<proteinExistence type="predicted"/>
<dbReference type="EMBL" id="JBBBZM010000063">
    <property type="protein sequence ID" value="KAL0635766.1"/>
    <property type="molecule type" value="Genomic_DNA"/>
</dbReference>
<gene>
    <name evidence="5" type="primary">SQT1</name>
    <name evidence="5" type="ORF">Q9L58_005299</name>
</gene>
<dbReference type="SUPFAM" id="SSF50978">
    <property type="entry name" value="WD40 repeat-like"/>
    <property type="match status" value="1"/>
</dbReference>
<dbReference type="InterPro" id="IPR051179">
    <property type="entry name" value="WD_repeat_multifunction"/>
</dbReference>
<keyword evidence="6" id="KW-1185">Reference proteome</keyword>
<name>A0ABR3GIK7_9PEZI</name>
<keyword evidence="2" id="KW-0677">Repeat</keyword>
<evidence type="ECO:0000256" key="2">
    <source>
        <dbReference type="ARBA" id="ARBA00022737"/>
    </source>
</evidence>
<feature type="repeat" description="WD" evidence="3">
    <location>
        <begin position="325"/>
        <end position="366"/>
    </location>
</feature>
<evidence type="ECO:0000256" key="4">
    <source>
        <dbReference type="SAM" id="MobiDB-lite"/>
    </source>
</evidence>
<dbReference type="PANTHER" id="PTHR19857:SF8">
    <property type="entry name" value="ANGIO-ASSOCIATED MIGRATORY CELL PROTEIN"/>
    <property type="match status" value="1"/>
</dbReference>